<dbReference type="FunFam" id="3.40.640.10:FF:000004">
    <property type="entry name" value="Acetylornithine aminotransferase"/>
    <property type="match status" value="1"/>
</dbReference>
<dbReference type="PANTHER" id="PTHR43552">
    <property type="entry name" value="DIAMINOBUTYRATE--2-OXOGLUTARATE AMINOTRANSFERASE"/>
    <property type="match status" value="1"/>
</dbReference>
<keyword evidence="8 10" id="KW-0663">Pyridoxal phosphate</keyword>
<evidence type="ECO:0000256" key="8">
    <source>
        <dbReference type="ARBA" id="ARBA00022898"/>
    </source>
</evidence>
<dbReference type="Proteomes" id="UP000236416">
    <property type="component" value="Unassembled WGS sequence"/>
</dbReference>
<keyword evidence="7" id="KW-0808">Transferase</keyword>
<evidence type="ECO:0000256" key="10">
    <source>
        <dbReference type="RuleBase" id="RU003560"/>
    </source>
</evidence>
<dbReference type="GO" id="GO:0045303">
    <property type="term" value="F:diaminobutyrate-2-oxoglutarate transaminase activity"/>
    <property type="evidence" value="ECO:0007669"/>
    <property type="project" value="UniProtKB-EC"/>
</dbReference>
<evidence type="ECO:0000256" key="6">
    <source>
        <dbReference type="ARBA" id="ARBA00022576"/>
    </source>
</evidence>
<comment type="pathway">
    <text evidence="2">Amine and polyamine biosynthesis; ectoine biosynthesis; L-ectoine from L-aspartate 4-semialdehyde: step 1/3.</text>
</comment>
<comment type="catalytic activity">
    <reaction evidence="9">
        <text>L-2,4-diaminobutanoate + 2-oxoglutarate = L-aspartate 4-semialdehyde + L-glutamate</text>
        <dbReference type="Rhea" id="RHEA:11160"/>
        <dbReference type="ChEBI" id="CHEBI:16810"/>
        <dbReference type="ChEBI" id="CHEBI:29985"/>
        <dbReference type="ChEBI" id="CHEBI:58761"/>
        <dbReference type="ChEBI" id="CHEBI:537519"/>
        <dbReference type="EC" id="2.6.1.76"/>
    </reaction>
</comment>
<dbReference type="GO" id="GO:0030170">
    <property type="term" value="F:pyridoxal phosphate binding"/>
    <property type="evidence" value="ECO:0007669"/>
    <property type="project" value="InterPro"/>
</dbReference>
<evidence type="ECO:0000256" key="1">
    <source>
        <dbReference type="ARBA" id="ARBA00001933"/>
    </source>
</evidence>
<dbReference type="NCBIfam" id="TIGR00709">
    <property type="entry name" value="dat"/>
    <property type="match status" value="1"/>
</dbReference>
<keyword evidence="12" id="KW-1185">Reference proteome</keyword>
<dbReference type="InterPro" id="IPR015422">
    <property type="entry name" value="PyrdxlP-dep_Trfase_small"/>
</dbReference>
<keyword evidence="6" id="KW-0032">Aminotransferase</keyword>
<dbReference type="InterPro" id="IPR049704">
    <property type="entry name" value="Aminotrans_3_PPA_site"/>
</dbReference>
<dbReference type="SUPFAM" id="SSF53383">
    <property type="entry name" value="PLP-dependent transferases"/>
    <property type="match status" value="1"/>
</dbReference>
<protein>
    <recommendedName>
        <fullName evidence="5">Diaminobutyrate--2-oxoglutarate transaminase</fullName>
        <ecNumber evidence="4">2.6.1.76</ecNumber>
    </recommendedName>
</protein>
<dbReference type="InterPro" id="IPR015424">
    <property type="entry name" value="PyrdxlP-dep_Trfase"/>
</dbReference>
<name>A0A2K4MJX0_9NEIS</name>
<accession>A0A2K4MJX0</accession>
<evidence type="ECO:0000256" key="9">
    <source>
        <dbReference type="ARBA" id="ARBA00049111"/>
    </source>
</evidence>
<evidence type="ECO:0000313" key="12">
    <source>
        <dbReference type="Proteomes" id="UP000236416"/>
    </source>
</evidence>
<dbReference type="AlphaFoldDB" id="A0A2K4MJX0"/>
<dbReference type="EMBL" id="PPTF01000085">
    <property type="protein sequence ID" value="POA97035.1"/>
    <property type="molecule type" value="Genomic_DNA"/>
</dbReference>
<evidence type="ECO:0000256" key="5">
    <source>
        <dbReference type="ARBA" id="ARBA00014798"/>
    </source>
</evidence>
<evidence type="ECO:0000313" key="11">
    <source>
        <dbReference type="EMBL" id="POA97035.1"/>
    </source>
</evidence>
<dbReference type="Pfam" id="PF00202">
    <property type="entry name" value="Aminotran_3"/>
    <property type="match status" value="1"/>
</dbReference>
<dbReference type="PIRSF" id="PIRSF000521">
    <property type="entry name" value="Transaminase_4ab_Lys_Orn"/>
    <property type="match status" value="1"/>
</dbReference>
<comment type="cofactor">
    <cofactor evidence="1">
        <name>pyridoxal 5'-phosphate</name>
        <dbReference type="ChEBI" id="CHEBI:597326"/>
    </cofactor>
</comment>
<evidence type="ECO:0000256" key="7">
    <source>
        <dbReference type="ARBA" id="ARBA00022679"/>
    </source>
</evidence>
<dbReference type="Gene3D" id="3.40.640.10">
    <property type="entry name" value="Type I PLP-dependent aspartate aminotransferase-like (Major domain)"/>
    <property type="match status" value="1"/>
</dbReference>
<evidence type="ECO:0000256" key="2">
    <source>
        <dbReference type="ARBA" id="ARBA00004946"/>
    </source>
</evidence>
<sequence>MYDFVKARESSARTYANAIDTVIERGHLAQVFDTSGREYLDCLSCAGTLATGHNHPQVQQKVIEFLQSGHVAQALDITTPTKYRFLQKLLECLPPDFARHVRFQSCGPSGADAVEAALKLFKTATGRRTVLAFHGAYHGMTAGTLALTGNLTAKRHVASLMPDVHFLPYPYAYRCPFGVGGERAEDISLAYIERMLSDPESGITQPAAMIVEAVQGEGGVIPASARWLRGLRDITARLDIPLIIDEIQTGFGRTGDMFAFEHAGIEPDAIVISKAVGGGYPLSLLLYHEKYDTWQAGAHAGTFRGNQIAMVAGAAALEVIQSEQLVARARAHGEKLGAALRGLAERQPVIGDVRGRGLMWGVEIVRPGAAADALGSRPADGGLARAIKKRCLANGLIIETGGRHSAVLRLLPPLVITEAQLDEAMDKLERSIREALQS</sequence>
<evidence type="ECO:0000256" key="3">
    <source>
        <dbReference type="ARBA" id="ARBA00008954"/>
    </source>
</evidence>
<dbReference type="CDD" id="cd00610">
    <property type="entry name" value="OAT_like"/>
    <property type="match status" value="1"/>
</dbReference>
<dbReference type="PANTHER" id="PTHR43552:SF1">
    <property type="entry name" value="DIAMINOBUTYRATE--2-OXOGLUTARATE AMINOTRANSFERASE"/>
    <property type="match status" value="1"/>
</dbReference>
<dbReference type="InterPro" id="IPR004637">
    <property type="entry name" value="Dat"/>
</dbReference>
<evidence type="ECO:0000256" key="4">
    <source>
        <dbReference type="ARBA" id="ARBA00013155"/>
    </source>
</evidence>
<comment type="similarity">
    <text evidence="3 10">Belongs to the class-III pyridoxal-phosphate-dependent aminotransferase family.</text>
</comment>
<reference evidence="11 12" key="1">
    <citation type="submission" date="2018-01" db="EMBL/GenBank/DDBJ databases">
        <title>Genomic Sequence of Chromobacterium MWU13-2610 from wild cranberry bogs within the Cape Cod National Seashore.</title>
        <authorList>
            <person name="O'Hara-Hanley K."/>
            <person name="Soby S."/>
            <person name="Harrison A."/>
        </authorList>
    </citation>
    <scope>NUCLEOTIDE SEQUENCE [LARGE SCALE GENOMIC DNA]</scope>
    <source>
        <strain evidence="11 12">MWU13-2610</strain>
    </source>
</reference>
<proteinExistence type="inferred from homology"/>
<gene>
    <name evidence="11" type="ORF">C2134_18965</name>
</gene>
<dbReference type="InterPro" id="IPR015421">
    <property type="entry name" value="PyrdxlP-dep_Trfase_major"/>
</dbReference>
<organism evidence="11 12">
    <name type="scientific">Chromobacterium sinusclupearum</name>
    <dbReference type="NCBI Taxonomy" id="2077146"/>
    <lineage>
        <taxon>Bacteria</taxon>
        <taxon>Pseudomonadati</taxon>
        <taxon>Pseudomonadota</taxon>
        <taxon>Betaproteobacteria</taxon>
        <taxon>Neisseriales</taxon>
        <taxon>Chromobacteriaceae</taxon>
        <taxon>Chromobacterium</taxon>
    </lineage>
</organism>
<dbReference type="PROSITE" id="PS00600">
    <property type="entry name" value="AA_TRANSFER_CLASS_3"/>
    <property type="match status" value="1"/>
</dbReference>
<comment type="caution">
    <text evidence="11">The sequence shown here is derived from an EMBL/GenBank/DDBJ whole genome shotgun (WGS) entry which is preliminary data.</text>
</comment>
<dbReference type="EC" id="2.6.1.76" evidence="4"/>
<dbReference type="InterPro" id="IPR005814">
    <property type="entry name" value="Aminotrans_3"/>
</dbReference>
<dbReference type="Gene3D" id="3.90.1150.10">
    <property type="entry name" value="Aspartate Aminotransferase, domain 1"/>
    <property type="match status" value="1"/>
</dbReference>